<dbReference type="Proteomes" id="UP000615446">
    <property type="component" value="Unassembled WGS sequence"/>
</dbReference>
<accession>A0A8H3M3Y3</accession>
<organism evidence="1 2">
    <name type="scientific">Rhizophagus clarus</name>
    <dbReference type="NCBI Taxonomy" id="94130"/>
    <lineage>
        <taxon>Eukaryota</taxon>
        <taxon>Fungi</taxon>
        <taxon>Fungi incertae sedis</taxon>
        <taxon>Mucoromycota</taxon>
        <taxon>Glomeromycotina</taxon>
        <taxon>Glomeromycetes</taxon>
        <taxon>Glomerales</taxon>
        <taxon>Glomeraceae</taxon>
        <taxon>Rhizophagus</taxon>
    </lineage>
</organism>
<gene>
    <name evidence="1" type="ORF">RCL2_002398600</name>
</gene>
<evidence type="ECO:0000313" key="2">
    <source>
        <dbReference type="Proteomes" id="UP000615446"/>
    </source>
</evidence>
<dbReference type="AlphaFoldDB" id="A0A8H3M3Y3"/>
<name>A0A8H3M3Y3_9GLOM</name>
<dbReference type="EMBL" id="BLAL01000259">
    <property type="protein sequence ID" value="GES97391.1"/>
    <property type="molecule type" value="Genomic_DNA"/>
</dbReference>
<comment type="caution">
    <text evidence="1">The sequence shown here is derived from an EMBL/GenBank/DDBJ whole genome shotgun (WGS) entry which is preliminary data.</text>
</comment>
<proteinExistence type="predicted"/>
<protein>
    <submittedName>
        <fullName evidence="1">Uncharacterized protein</fullName>
    </submittedName>
</protein>
<sequence length="131" mass="15604">MRSRQKSWRRFNNLIPEKGTSSLRENLKTYYKDIQNTSRNENKFTLIKKDNILQDPLLGLKQLQIWIKLDNAEEVFSKIFQVAELQWLLWAFGDNVKNKRKKVLIPLIFDHLKKETQFCEEAISKGQMFAS</sequence>
<evidence type="ECO:0000313" key="1">
    <source>
        <dbReference type="EMBL" id="GES97391.1"/>
    </source>
</evidence>
<dbReference type="OrthoDB" id="2423305at2759"/>
<reference evidence="1" key="1">
    <citation type="submission" date="2019-10" db="EMBL/GenBank/DDBJ databases">
        <title>Conservation and host-specific expression of non-tandemly repeated heterogenous ribosome RNA gene in arbuscular mycorrhizal fungi.</title>
        <authorList>
            <person name="Maeda T."/>
            <person name="Kobayashi Y."/>
            <person name="Nakagawa T."/>
            <person name="Ezawa T."/>
            <person name="Yamaguchi K."/>
            <person name="Bino T."/>
            <person name="Nishimoto Y."/>
            <person name="Shigenobu S."/>
            <person name="Kawaguchi M."/>
        </authorList>
    </citation>
    <scope>NUCLEOTIDE SEQUENCE</scope>
    <source>
        <strain evidence="1">HR1</strain>
    </source>
</reference>